<dbReference type="Gene3D" id="2.30.29.30">
    <property type="entry name" value="Pleckstrin-homology domain (PH domain)/Phosphotyrosine-binding domain (PTB)"/>
    <property type="match status" value="1"/>
</dbReference>
<evidence type="ECO:0000259" key="2">
    <source>
        <dbReference type="PROSITE" id="PS50003"/>
    </source>
</evidence>
<evidence type="ECO:0000313" key="3">
    <source>
        <dbReference type="EMBL" id="KAL3785084.1"/>
    </source>
</evidence>
<protein>
    <recommendedName>
        <fullName evidence="2">PH domain-containing protein</fullName>
    </recommendedName>
</protein>
<comment type="caution">
    <text evidence="3">The sequence shown here is derived from an EMBL/GenBank/DDBJ whole genome shotgun (WGS) entry which is preliminary data.</text>
</comment>
<organism evidence="3 4">
    <name type="scientific">Cyclotella atomus</name>
    <dbReference type="NCBI Taxonomy" id="382360"/>
    <lineage>
        <taxon>Eukaryota</taxon>
        <taxon>Sar</taxon>
        <taxon>Stramenopiles</taxon>
        <taxon>Ochrophyta</taxon>
        <taxon>Bacillariophyta</taxon>
        <taxon>Coscinodiscophyceae</taxon>
        <taxon>Thalassiosirophycidae</taxon>
        <taxon>Stephanodiscales</taxon>
        <taxon>Stephanodiscaceae</taxon>
        <taxon>Cyclotella</taxon>
    </lineage>
</organism>
<dbReference type="SUPFAM" id="SSF50729">
    <property type="entry name" value="PH domain-like"/>
    <property type="match status" value="1"/>
</dbReference>
<dbReference type="AlphaFoldDB" id="A0ABD3PBH9"/>
<name>A0ABD3PBH9_9STRA</name>
<dbReference type="Proteomes" id="UP001530400">
    <property type="component" value="Unassembled WGS sequence"/>
</dbReference>
<dbReference type="EMBL" id="JALLPJ020000703">
    <property type="protein sequence ID" value="KAL3785084.1"/>
    <property type="molecule type" value="Genomic_DNA"/>
</dbReference>
<keyword evidence="4" id="KW-1185">Reference proteome</keyword>
<sequence length="367" mass="41083">EKRESFKRRGSIISSSSNRRWFTIEEFKEGELALCYYKRPSDDEKGGFIFLSDVIAINQDHQTNFITIHHPSRILRIQSPTPAQHRVWFSTLSKCCTNVSKEVASPASPYRGDRRPSLPYFQNAVSPVRRNSADPVPSTPKDQLKFLREITGGDDAGSDKENRPKKLFEIDLVSTPCSSRSSRSGNLSIQEDKHAAAKATPRSIASPQQPDFPDLKQTTSRIHQYIKNPTRDEVRTELAGGKFDDVCSFHDSSMDSSDLSEDGANCAPAKKQLLLAATKLKGAEKDNFDLTSIKLAFDNTSDELLKGTDTSESTAFHVSTSFTNSSFTKKSQSFTGYSRSSSYQKCFENDDEVLKPDDNFATDDWDE</sequence>
<gene>
    <name evidence="3" type="ORF">ACHAWO_000291</name>
</gene>
<proteinExistence type="predicted"/>
<feature type="non-terminal residue" evidence="3">
    <location>
        <position position="1"/>
    </location>
</feature>
<dbReference type="InterPro" id="IPR011993">
    <property type="entry name" value="PH-like_dom_sf"/>
</dbReference>
<feature type="region of interest" description="Disordered" evidence="1">
    <location>
        <begin position="176"/>
        <end position="215"/>
    </location>
</feature>
<feature type="domain" description="PH" evidence="2">
    <location>
        <begin position="5"/>
        <end position="97"/>
    </location>
</feature>
<accession>A0ABD3PBH9</accession>
<evidence type="ECO:0000256" key="1">
    <source>
        <dbReference type="SAM" id="MobiDB-lite"/>
    </source>
</evidence>
<dbReference type="InterPro" id="IPR001849">
    <property type="entry name" value="PH_domain"/>
</dbReference>
<reference evidence="3 4" key="1">
    <citation type="submission" date="2024-10" db="EMBL/GenBank/DDBJ databases">
        <title>Updated reference genomes for cyclostephanoid diatoms.</title>
        <authorList>
            <person name="Roberts W.R."/>
            <person name="Alverson A.J."/>
        </authorList>
    </citation>
    <scope>NUCLEOTIDE SEQUENCE [LARGE SCALE GENOMIC DNA]</scope>
    <source>
        <strain evidence="3 4">AJA010-31</strain>
    </source>
</reference>
<dbReference type="SMART" id="SM00233">
    <property type="entry name" value="PH"/>
    <property type="match status" value="1"/>
</dbReference>
<evidence type="ECO:0000313" key="4">
    <source>
        <dbReference type="Proteomes" id="UP001530400"/>
    </source>
</evidence>
<dbReference type="PROSITE" id="PS50003">
    <property type="entry name" value="PH_DOMAIN"/>
    <property type="match status" value="1"/>
</dbReference>